<dbReference type="Pfam" id="PF07085">
    <property type="entry name" value="DRTGG"/>
    <property type="match status" value="1"/>
</dbReference>
<keyword evidence="11" id="KW-1185">Reference proteome</keyword>
<dbReference type="Gene3D" id="3.40.1390.20">
    <property type="entry name" value="HprK N-terminal domain-like"/>
    <property type="match status" value="1"/>
</dbReference>
<comment type="caution">
    <text evidence="10">The sequence shown here is derived from an EMBL/GenBank/DDBJ whole genome shotgun (WGS) entry which is preliminary data.</text>
</comment>
<evidence type="ECO:0000256" key="8">
    <source>
        <dbReference type="PROSITE-ProRule" id="PRU00703"/>
    </source>
</evidence>
<dbReference type="PANTHER" id="PTHR12112:SF22">
    <property type="entry name" value="MANGANESE-DEPENDENT INORGANIC PYROPHOSPHATASE-RELATED"/>
    <property type="match status" value="1"/>
</dbReference>
<evidence type="ECO:0000256" key="3">
    <source>
        <dbReference type="ARBA" id="ARBA00022723"/>
    </source>
</evidence>
<keyword evidence="3" id="KW-0479">Metal-binding</keyword>
<evidence type="ECO:0000256" key="7">
    <source>
        <dbReference type="ARBA" id="ARBA00047820"/>
    </source>
</evidence>
<dbReference type="InterPro" id="IPR028979">
    <property type="entry name" value="Ser_kin/Pase_Hpr-like_N_sf"/>
</dbReference>
<proteinExistence type="predicted"/>
<dbReference type="Gene3D" id="3.10.310.20">
    <property type="entry name" value="DHHA2 domain"/>
    <property type="match status" value="1"/>
</dbReference>
<evidence type="ECO:0000259" key="9">
    <source>
        <dbReference type="PROSITE" id="PS51371"/>
    </source>
</evidence>
<dbReference type="InterPro" id="IPR046342">
    <property type="entry name" value="CBS_dom_sf"/>
</dbReference>
<reference evidence="10 11" key="1">
    <citation type="submission" date="2021-03" db="EMBL/GenBank/DDBJ databases">
        <title>Genomic Encyclopedia of Type Strains, Phase IV (KMG-IV): sequencing the most valuable type-strain genomes for metagenomic binning, comparative biology and taxonomic classification.</title>
        <authorList>
            <person name="Goeker M."/>
        </authorList>
    </citation>
    <scope>NUCLEOTIDE SEQUENCE [LARGE SCALE GENOMIC DNA]</scope>
    <source>
        <strain evidence="10 11">DSM 28650</strain>
    </source>
</reference>
<dbReference type="Gene3D" id="3.10.580.10">
    <property type="entry name" value="CBS-domain"/>
    <property type="match status" value="1"/>
</dbReference>
<dbReference type="PROSITE" id="PS51371">
    <property type="entry name" value="CBS"/>
    <property type="match status" value="2"/>
</dbReference>
<dbReference type="NCBIfam" id="NF011443">
    <property type="entry name" value="PRK14869.1-5"/>
    <property type="match status" value="1"/>
</dbReference>
<dbReference type="NCBIfam" id="NF011441">
    <property type="entry name" value="PRK14869.1-3"/>
    <property type="match status" value="1"/>
</dbReference>
<dbReference type="InterPro" id="IPR010766">
    <property type="entry name" value="DRTGG"/>
</dbReference>
<dbReference type="SUPFAM" id="SSF64182">
    <property type="entry name" value="DHH phosphoesterases"/>
    <property type="match status" value="1"/>
</dbReference>
<dbReference type="Pfam" id="PF01368">
    <property type="entry name" value="DHH"/>
    <property type="match status" value="1"/>
</dbReference>
<evidence type="ECO:0000256" key="2">
    <source>
        <dbReference type="ARBA" id="ARBA00012146"/>
    </source>
</evidence>
<dbReference type="EMBL" id="JAGGLL010000010">
    <property type="protein sequence ID" value="MBP2021780.1"/>
    <property type="molecule type" value="Genomic_DNA"/>
</dbReference>
<keyword evidence="5" id="KW-0464">Manganese</keyword>
<dbReference type="InterPro" id="IPR038222">
    <property type="entry name" value="DHHA2_dom_sf"/>
</dbReference>
<sequence>MKNTIYITGHRNPDSDSICAAIAYAEFKNKTQKIPAIPIRLGEINRETAFVLNYFGVEPPQLVQTVKTQVADLDIDTVAPIAPDISLKMAWSIMKKNNIKTLPVIDSNDRLWGIVSVSNLASSYLDIWDNYILAKSNTSINNILETLSGKIIYLSEENLILAGKVVVSTMAPDSDKTIIEPGDIVICGDREDTQKFIIEKQAKLMIVCGSHIPSDSTIDMAMKKGCTVITTPYDSFTAARLIPQSIPISFVMTKNNVISFDTNDFIEDIKDIMLETRYRSYPVLDENGKVIGSISRYHLITQNRKKLILVDHNEKAQSVAGLEEAEVLEILDHHRIADIQTGIPIYFRNEPVGSTSTIVASIFFENGIRPSKKIAGLLCAAIISDTLLLKSPTATLVDEIVLKRLAEIANLNIEEFAKEMFKAGTSLEGKTAKEIIYQDFKTFAINNYKVGVSQVTTTYIEGFNPMIEDFKALMNRKASSNGFDIMLLMITDIFSSSSLFIAAGEHKELFYRAFNVKSKNDTVFLDGIVSRKKQVIPPITEVINQTK</sequence>
<comment type="catalytic activity">
    <reaction evidence="7">
        <text>diphosphate + H2O = 2 phosphate + H(+)</text>
        <dbReference type="Rhea" id="RHEA:24576"/>
        <dbReference type="ChEBI" id="CHEBI:15377"/>
        <dbReference type="ChEBI" id="CHEBI:15378"/>
        <dbReference type="ChEBI" id="CHEBI:33019"/>
        <dbReference type="ChEBI" id="CHEBI:43474"/>
        <dbReference type="EC" id="3.6.1.1"/>
    </reaction>
</comment>
<dbReference type="Proteomes" id="UP001519308">
    <property type="component" value="Unassembled WGS sequence"/>
</dbReference>
<dbReference type="SMART" id="SM01131">
    <property type="entry name" value="DHHA2"/>
    <property type="match status" value="1"/>
</dbReference>
<dbReference type="InterPro" id="IPR004097">
    <property type="entry name" value="DHHA2"/>
</dbReference>
<dbReference type="SUPFAM" id="SSF54631">
    <property type="entry name" value="CBS-domain pair"/>
    <property type="match status" value="1"/>
</dbReference>
<feature type="domain" description="CBS" evidence="9">
    <location>
        <begin position="252"/>
        <end position="309"/>
    </location>
</feature>
<gene>
    <name evidence="10" type="ORF">J2Z44_001576</name>
</gene>
<dbReference type="InterPro" id="IPR001667">
    <property type="entry name" value="DDH_dom"/>
</dbReference>
<name>A0ABS4K3F6_9CLOT</name>
<keyword evidence="4 10" id="KW-0378">Hydrolase</keyword>
<dbReference type="Pfam" id="PF02833">
    <property type="entry name" value="DHHA2"/>
    <property type="match status" value="1"/>
</dbReference>
<dbReference type="CDD" id="cd04597">
    <property type="entry name" value="CBS_pair_inorgPPase"/>
    <property type="match status" value="1"/>
</dbReference>
<feature type="domain" description="CBS" evidence="9">
    <location>
        <begin position="74"/>
        <end position="130"/>
    </location>
</feature>
<dbReference type="NCBIfam" id="NF003877">
    <property type="entry name" value="PRK05427.1"/>
    <property type="match status" value="1"/>
</dbReference>
<evidence type="ECO:0000256" key="4">
    <source>
        <dbReference type="ARBA" id="ARBA00022801"/>
    </source>
</evidence>
<dbReference type="GO" id="GO:0004427">
    <property type="term" value="F:inorganic diphosphate phosphatase activity"/>
    <property type="evidence" value="ECO:0007669"/>
    <property type="project" value="UniProtKB-EC"/>
</dbReference>
<evidence type="ECO:0000313" key="11">
    <source>
        <dbReference type="Proteomes" id="UP001519308"/>
    </source>
</evidence>
<evidence type="ECO:0000256" key="6">
    <source>
        <dbReference type="ARBA" id="ARBA00032535"/>
    </source>
</evidence>
<organism evidence="10 11">
    <name type="scientific">Clostridium punense</name>
    <dbReference type="NCBI Taxonomy" id="1054297"/>
    <lineage>
        <taxon>Bacteria</taxon>
        <taxon>Bacillati</taxon>
        <taxon>Bacillota</taxon>
        <taxon>Clostridia</taxon>
        <taxon>Eubacteriales</taxon>
        <taxon>Clostridiaceae</taxon>
        <taxon>Clostridium</taxon>
    </lineage>
</organism>
<dbReference type="PANTHER" id="PTHR12112">
    <property type="entry name" value="BNIP - RELATED"/>
    <property type="match status" value="1"/>
</dbReference>
<dbReference type="NCBIfam" id="NF011442">
    <property type="entry name" value="PRK14869.1-4"/>
    <property type="match status" value="1"/>
</dbReference>
<dbReference type="EC" id="3.6.1.1" evidence="2"/>
<dbReference type="SUPFAM" id="SSF75138">
    <property type="entry name" value="HprK N-terminal domain-like"/>
    <property type="match status" value="1"/>
</dbReference>
<keyword evidence="8" id="KW-0129">CBS domain</keyword>
<evidence type="ECO:0000256" key="1">
    <source>
        <dbReference type="ARBA" id="ARBA00001936"/>
    </source>
</evidence>
<dbReference type="InterPro" id="IPR000644">
    <property type="entry name" value="CBS_dom"/>
</dbReference>
<dbReference type="RefSeq" id="WP_209649472.1">
    <property type="nucleotide sequence ID" value="NZ_JAGGLL010000010.1"/>
</dbReference>
<evidence type="ECO:0000256" key="5">
    <source>
        <dbReference type="ARBA" id="ARBA00023211"/>
    </source>
</evidence>
<protein>
    <recommendedName>
        <fullName evidence="2">inorganic diphosphatase</fullName>
        <ecNumber evidence="2">3.6.1.1</ecNumber>
    </recommendedName>
    <alternativeName>
        <fullName evidence="6">Pyrophosphate phospho-hydrolase</fullName>
    </alternativeName>
</protein>
<dbReference type="SMART" id="SM00116">
    <property type="entry name" value="CBS"/>
    <property type="match status" value="2"/>
</dbReference>
<dbReference type="Pfam" id="PF00571">
    <property type="entry name" value="CBS"/>
    <property type="match status" value="2"/>
</dbReference>
<comment type="cofactor">
    <cofactor evidence="1">
        <name>Mn(2+)</name>
        <dbReference type="ChEBI" id="CHEBI:29035"/>
    </cofactor>
</comment>
<evidence type="ECO:0000313" key="10">
    <source>
        <dbReference type="EMBL" id="MBP2021780.1"/>
    </source>
</evidence>
<dbReference type="InterPro" id="IPR038763">
    <property type="entry name" value="DHH_sf"/>
</dbReference>
<accession>A0ABS4K3F6</accession>